<dbReference type="InterPro" id="IPR020568">
    <property type="entry name" value="Ribosomal_Su5_D2-typ_SF"/>
</dbReference>
<dbReference type="PANTHER" id="PTHR43290:SF2">
    <property type="entry name" value="MEVALONATE KINASE"/>
    <property type="match status" value="1"/>
</dbReference>
<evidence type="ECO:0000313" key="12">
    <source>
        <dbReference type="EMBL" id="KRM63114.1"/>
    </source>
</evidence>
<comment type="caution">
    <text evidence="12">The sequence shown here is derived from an EMBL/GenBank/DDBJ whole genome shotgun (WGS) entry which is preliminary data.</text>
</comment>
<dbReference type="Pfam" id="PF08544">
    <property type="entry name" value="GHMP_kinases_C"/>
    <property type="match status" value="1"/>
</dbReference>
<dbReference type="InterPro" id="IPR036554">
    <property type="entry name" value="GHMP_kinase_C_sf"/>
</dbReference>
<keyword evidence="1" id="KW-0963">Cytoplasm</keyword>
<dbReference type="PANTHER" id="PTHR43290">
    <property type="entry name" value="MEVALONATE KINASE"/>
    <property type="match status" value="1"/>
</dbReference>
<name>A0A0R2A900_9LACO</name>
<evidence type="ECO:0000256" key="3">
    <source>
        <dbReference type="ARBA" id="ARBA00022679"/>
    </source>
</evidence>
<dbReference type="InterPro" id="IPR006204">
    <property type="entry name" value="GHMP_kinase_N_dom"/>
</dbReference>
<dbReference type="InterPro" id="IPR006205">
    <property type="entry name" value="Mev_gal_kin"/>
</dbReference>
<dbReference type="Gene3D" id="3.30.70.890">
    <property type="entry name" value="GHMP kinase, C-terminal domain"/>
    <property type="match status" value="1"/>
</dbReference>
<keyword evidence="13" id="KW-1185">Reference proteome</keyword>
<dbReference type="UniPathway" id="UPA00057">
    <property type="reaction ID" value="UER00098"/>
</dbReference>
<dbReference type="GO" id="GO:0005829">
    <property type="term" value="C:cytosol"/>
    <property type="evidence" value="ECO:0007669"/>
    <property type="project" value="TreeGrafter"/>
</dbReference>
<reference evidence="12 13" key="1">
    <citation type="journal article" date="2015" name="Genome Announc.">
        <title>Expanding the biotechnology potential of lactobacilli through comparative genomics of 213 strains and associated genera.</title>
        <authorList>
            <person name="Sun Z."/>
            <person name="Harris H.M."/>
            <person name="McCann A."/>
            <person name="Guo C."/>
            <person name="Argimon S."/>
            <person name="Zhang W."/>
            <person name="Yang X."/>
            <person name="Jeffery I.B."/>
            <person name="Cooney J.C."/>
            <person name="Kagawa T.F."/>
            <person name="Liu W."/>
            <person name="Song Y."/>
            <person name="Salvetti E."/>
            <person name="Wrobel A."/>
            <person name="Rasinkangas P."/>
            <person name="Parkhill J."/>
            <person name="Rea M.C."/>
            <person name="O'Sullivan O."/>
            <person name="Ritari J."/>
            <person name="Douillard F.P."/>
            <person name="Paul Ross R."/>
            <person name="Yang R."/>
            <person name="Briner A.E."/>
            <person name="Felis G.E."/>
            <person name="de Vos W.M."/>
            <person name="Barrangou R."/>
            <person name="Klaenhammer T.R."/>
            <person name="Caufield P.W."/>
            <person name="Cui Y."/>
            <person name="Zhang H."/>
            <person name="O'Toole P.W."/>
        </authorList>
    </citation>
    <scope>NUCLEOTIDE SEQUENCE [LARGE SCALE GENOMIC DNA]</scope>
    <source>
        <strain evidence="12 13">DSM 20509</strain>
    </source>
</reference>
<evidence type="ECO:0000256" key="6">
    <source>
        <dbReference type="ARBA" id="ARBA00022840"/>
    </source>
</evidence>
<keyword evidence="3" id="KW-0808">Transferase</keyword>
<dbReference type="Gene3D" id="3.30.230.10">
    <property type="match status" value="1"/>
</dbReference>
<evidence type="ECO:0000259" key="10">
    <source>
        <dbReference type="Pfam" id="PF00288"/>
    </source>
</evidence>
<evidence type="ECO:0000259" key="11">
    <source>
        <dbReference type="Pfam" id="PF08544"/>
    </source>
</evidence>
<dbReference type="Proteomes" id="UP000051008">
    <property type="component" value="Unassembled WGS sequence"/>
</dbReference>
<feature type="domain" description="GHMP kinase N-terminal" evidence="10">
    <location>
        <begin position="77"/>
        <end position="156"/>
    </location>
</feature>
<evidence type="ECO:0000256" key="1">
    <source>
        <dbReference type="ARBA" id="ARBA00022490"/>
    </source>
</evidence>
<dbReference type="SUPFAM" id="SSF54211">
    <property type="entry name" value="Ribosomal protein S5 domain 2-like"/>
    <property type="match status" value="1"/>
</dbReference>
<keyword evidence="6" id="KW-0067">ATP-binding</keyword>
<keyword evidence="8" id="KW-0443">Lipid metabolism</keyword>
<dbReference type="GO" id="GO:0004496">
    <property type="term" value="F:mevalonate kinase activity"/>
    <property type="evidence" value="ECO:0007669"/>
    <property type="project" value="InterPro"/>
</dbReference>
<dbReference type="GO" id="GO:0005524">
    <property type="term" value="F:ATP binding"/>
    <property type="evidence" value="ECO:0007669"/>
    <property type="project" value="UniProtKB-KW"/>
</dbReference>
<evidence type="ECO:0000256" key="2">
    <source>
        <dbReference type="ARBA" id="ARBA00022516"/>
    </source>
</evidence>
<keyword evidence="4" id="KW-0547">Nucleotide-binding</keyword>
<sequence length="329" mass="35201">MEEKNTVLASGKSHAKIILIGEHSVVYGQPAIALPLSAVTVTATLKPLPANNQLIKSSYYDGPLTTAPQSMLGITNLIKFMLAKANQPQLGFCLEINSQLPAERGMGSSAAVTIAIIRAFAAYFAWNLSRPQLLKLAQLAERETHKNPSGLDAATSASLKPIWLIRNQEMYPLKIALDAYLLIADSGIKGQTKQAVSLVKEKLVNDPSSTQGQIQALGALAHLARKQLAHNDVLGLGQTFNQAQSHLQALGVSSKELDNFISLSLNNGALGAKLTGGGRGGCFICLVKDQATAQNLATVLKEHGVTQTWLQPLTNLEEFSNEENGPRPH</sequence>
<protein>
    <submittedName>
        <fullName evidence="12">Mevalonate kinase</fullName>
    </submittedName>
</protein>
<gene>
    <name evidence="12" type="ORF">FC14_GL000936</name>
</gene>
<evidence type="ECO:0000256" key="4">
    <source>
        <dbReference type="ARBA" id="ARBA00022741"/>
    </source>
</evidence>
<organism evidence="12 13">
    <name type="scientific">Ligilactobacillus agilis DSM 20509</name>
    <dbReference type="NCBI Taxonomy" id="1423718"/>
    <lineage>
        <taxon>Bacteria</taxon>
        <taxon>Bacillati</taxon>
        <taxon>Bacillota</taxon>
        <taxon>Bacilli</taxon>
        <taxon>Lactobacillales</taxon>
        <taxon>Lactobacillaceae</taxon>
        <taxon>Ligilactobacillus</taxon>
    </lineage>
</organism>
<evidence type="ECO:0000256" key="9">
    <source>
        <dbReference type="ARBA" id="ARBA00029438"/>
    </source>
</evidence>
<dbReference type="InterPro" id="IPR013750">
    <property type="entry name" value="GHMP_kinase_C_dom"/>
</dbReference>
<evidence type="ECO:0000313" key="13">
    <source>
        <dbReference type="Proteomes" id="UP000051008"/>
    </source>
</evidence>
<keyword evidence="2" id="KW-0444">Lipid biosynthesis</keyword>
<keyword evidence="5 12" id="KW-0418">Kinase</keyword>
<accession>A0A0R2A900</accession>
<dbReference type="PRINTS" id="PR00959">
    <property type="entry name" value="MEVGALKINASE"/>
</dbReference>
<dbReference type="InterPro" id="IPR014721">
    <property type="entry name" value="Ribsml_uS5_D2-typ_fold_subgr"/>
</dbReference>
<proteinExistence type="predicted"/>
<dbReference type="RefSeq" id="WP_056977499.1">
    <property type="nucleotide sequence ID" value="NZ_AYYP01000070.1"/>
</dbReference>
<dbReference type="PATRIC" id="fig|1423718.3.peg.984"/>
<dbReference type="Pfam" id="PF00288">
    <property type="entry name" value="GHMP_kinases_N"/>
    <property type="match status" value="1"/>
</dbReference>
<evidence type="ECO:0000256" key="5">
    <source>
        <dbReference type="ARBA" id="ARBA00022777"/>
    </source>
</evidence>
<comment type="pathway">
    <text evidence="9">Isoprenoid biosynthesis; isopentenyl diphosphate biosynthesis via mevalonate pathway; isopentenyl diphosphate from (R)-mevalonate: step 1/3.</text>
</comment>
<dbReference type="OrthoDB" id="9764892at2"/>
<evidence type="ECO:0000256" key="7">
    <source>
        <dbReference type="ARBA" id="ARBA00022842"/>
    </source>
</evidence>
<dbReference type="NCBIfam" id="TIGR00549">
    <property type="entry name" value="mevalon_kin"/>
    <property type="match status" value="1"/>
</dbReference>
<evidence type="ECO:0000256" key="8">
    <source>
        <dbReference type="ARBA" id="ARBA00023098"/>
    </source>
</evidence>
<dbReference type="GO" id="GO:0019287">
    <property type="term" value="P:isopentenyl diphosphate biosynthetic process, mevalonate pathway"/>
    <property type="evidence" value="ECO:0007669"/>
    <property type="project" value="UniProtKB-UniPathway"/>
</dbReference>
<dbReference type="EMBL" id="AYYP01000070">
    <property type="protein sequence ID" value="KRM63114.1"/>
    <property type="molecule type" value="Genomic_DNA"/>
</dbReference>
<dbReference type="SUPFAM" id="SSF55060">
    <property type="entry name" value="GHMP Kinase, C-terminal domain"/>
    <property type="match status" value="1"/>
</dbReference>
<feature type="domain" description="GHMP kinase C-terminal" evidence="11">
    <location>
        <begin position="225"/>
        <end position="304"/>
    </location>
</feature>
<keyword evidence="7" id="KW-0460">Magnesium</keyword>
<dbReference type="AlphaFoldDB" id="A0A0R2A900"/>